<protein>
    <submittedName>
        <fullName evidence="2">Uncharacterized protein</fullName>
    </submittedName>
</protein>
<reference evidence="2" key="1">
    <citation type="journal article" date="2021" name="New Phytol.">
        <title>Evolutionary innovations through gain and loss of genes in the ectomycorrhizal Boletales.</title>
        <authorList>
            <person name="Wu G."/>
            <person name="Miyauchi S."/>
            <person name="Morin E."/>
            <person name="Kuo A."/>
            <person name="Drula E."/>
            <person name="Varga T."/>
            <person name="Kohler A."/>
            <person name="Feng B."/>
            <person name="Cao Y."/>
            <person name="Lipzen A."/>
            <person name="Daum C."/>
            <person name="Hundley H."/>
            <person name="Pangilinan J."/>
            <person name="Johnson J."/>
            <person name="Barry K."/>
            <person name="LaButti K."/>
            <person name="Ng V."/>
            <person name="Ahrendt S."/>
            <person name="Min B."/>
            <person name="Choi I.G."/>
            <person name="Park H."/>
            <person name="Plett J.M."/>
            <person name="Magnuson J."/>
            <person name="Spatafora J.W."/>
            <person name="Nagy L.G."/>
            <person name="Henrissat B."/>
            <person name="Grigoriev I.V."/>
            <person name="Yang Z.L."/>
            <person name="Xu J."/>
            <person name="Martin F.M."/>
        </authorList>
    </citation>
    <scope>NUCLEOTIDE SEQUENCE</scope>
    <source>
        <strain evidence="2">KKN 215</strain>
    </source>
</reference>
<keyword evidence="3" id="KW-1185">Reference proteome</keyword>
<dbReference type="AlphaFoldDB" id="A0A8K0XP94"/>
<gene>
    <name evidence="2" type="ORF">BXZ70DRAFT_222857</name>
</gene>
<sequence length="173" mass="18828">MRTTRCRGSVRLLRKRRLKTGEAAAAEEDVVVFGNVPLGLWIGERLFFRCVPLLPSSSLSPLPFCSGIVCFLCSLLVIFFGTNIPWSVELYKRAGKTTRHPCSPLSCECSSLGKAMEALKGTGCFVGLCEWMISDSIVGPRGACISISYSFGWNSPPSLCDGIRSLLKLLSVT</sequence>
<keyword evidence="1" id="KW-0812">Transmembrane</keyword>
<proteinExistence type="predicted"/>
<comment type="caution">
    <text evidence="2">The sequence shown here is derived from an EMBL/GenBank/DDBJ whole genome shotgun (WGS) entry which is preliminary data.</text>
</comment>
<name>A0A8K0XP94_9AGAR</name>
<dbReference type="Proteomes" id="UP000813824">
    <property type="component" value="Unassembled WGS sequence"/>
</dbReference>
<keyword evidence="1" id="KW-0472">Membrane</keyword>
<keyword evidence="1" id="KW-1133">Transmembrane helix</keyword>
<feature type="transmembrane region" description="Helical" evidence="1">
    <location>
        <begin position="61"/>
        <end position="86"/>
    </location>
</feature>
<dbReference type="EMBL" id="JAEVFJ010000018">
    <property type="protein sequence ID" value="KAH8099857.1"/>
    <property type="molecule type" value="Genomic_DNA"/>
</dbReference>
<evidence type="ECO:0000313" key="3">
    <source>
        <dbReference type="Proteomes" id="UP000813824"/>
    </source>
</evidence>
<dbReference type="OrthoDB" id="5565328at2759"/>
<accession>A0A8K0XP94</accession>
<evidence type="ECO:0000256" key="1">
    <source>
        <dbReference type="SAM" id="Phobius"/>
    </source>
</evidence>
<evidence type="ECO:0000313" key="2">
    <source>
        <dbReference type="EMBL" id="KAH8099857.1"/>
    </source>
</evidence>
<organism evidence="2 3">
    <name type="scientific">Cristinia sonorae</name>
    <dbReference type="NCBI Taxonomy" id="1940300"/>
    <lineage>
        <taxon>Eukaryota</taxon>
        <taxon>Fungi</taxon>
        <taxon>Dikarya</taxon>
        <taxon>Basidiomycota</taxon>
        <taxon>Agaricomycotina</taxon>
        <taxon>Agaricomycetes</taxon>
        <taxon>Agaricomycetidae</taxon>
        <taxon>Agaricales</taxon>
        <taxon>Pleurotineae</taxon>
        <taxon>Stephanosporaceae</taxon>
        <taxon>Cristinia</taxon>
    </lineage>
</organism>